<evidence type="ECO:0000256" key="2">
    <source>
        <dbReference type="ARBA" id="ARBA00022737"/>
    </source>
</evidence>
<dbReference type="InterPro" id="IPR002902">
    <property type="entry name" value="GNK2"/>
</dbReference>
<evidence type="ECO:0000256" key="1">
    <source>
        <dbReference type="ARBA" id="ARBA00022729"/>
    </source>
</evidence>
<keyword evidence="1 3" id="KW-0732">Signal</keyword>
<accession>A0AAV3NR64</accession>
<dbReference type="Pfam" id="PF01657">
    <property type="entry name" value="Stress-antifung"/>
    <property type="match status" value="1"/>
</dbReference>
<comment type="caution">
    <text evidence="5">The sequence shown here is derived from an EMBL/GenBank/DDBJ whole genome shotgun (WGS) entry which is preliminary data.</text>
</comment>
<dbReference type="CDD" id="cd23509">
    <property type="entry name" value="Gnk2-like"/>
    <property type="match status" value="1"/>
</dbReference>
<dbReference type="FunFam" id="3.30.430.20:FF:000003">
    <property type="entry name" value="Cysteine-rich RLK (RECEPTOR-like protein kinase) 10"/>
    <property type="match status" value="1"/>
</dbReference>
<gene>
    <name evidence="5" type="ORF">LIER_02910</name>
</gene>
<keyword evidence="5" id="KW-0675">Receptor</keyword>
<evidence type="ECO:0000256" key="3">
    <source>
        <dbReference type="SAM" id="SignalP"/>
    </source>
</evidence>
<organism evidence="5 6">
    <name type="scientific">Lithospermum erythrorhizon</name>
    <name type="common">Purple gromwell</name>
    <name type="synonym">Lithospermum officinale var. erythrorhizon</name>
    <dbReference type="NCBI Taxonomy" id="34254"/>
    <lineage>
        <taxon>Eukaryota</taxon>
        <taxon>Viridiplantae</taxon>
        <taxon>Streptophyta</taxon>
        <taxon>Embryophyta</taxon>
        <taxon>Tracheophyta</taxon>
        <taxon>Spermatophyta</taxon>
        <taxon>Magnoliopsida</taxon>
        <taxon>eudicotyledons</taxon>
        <taxon>Gunneridae</taxon>
        <taxon>Pentapetalae</taxon>
        <taxon>asterids</taxon>
        <taxon>lamiids</taxon>
        <taxon>Boraginales</taxon>
        <taxon>Boraginaceae</taxon>
        <taxon>Boraginoideae</taxon>
        <taxon>Lithospermeae</taxon>
        <taxon>Lithospermum</taxon>
    </lineage>
</organism>
<dbReference type="PANTHER" id="PTHR32099:SF42">
    <property type="entry name" value="CYSTEINE-RICH RECEPTOR-LIKE PROTEIN KINASE 9-RELATED"/>
    <property type="match status" value="1"/>
</dbReference>
<dbReference type="PROSITE" id="PS51473">
    <property type="entry name" value="GNK2"/>
    <property type="match status" value="1"/>
</dbReference>
<feature type="domain" description="Gnk2-homologous" evidence="4">
    <location>
        <begin position="28"/>
        <end position="122"/>
    </location>
</feature>
<proteinExistence type="predicted"/>
<feature type="chain" id="PRO_5043921017" evidence="3">
    <location>
        <begin position="26"/>
        <end position="122"/>
    </location>
</feature>
<dbReference type="Gene3D" id="3.30.430.20">
    <property type="entry name" value="Gnk2 domain, C-X8-C-X2-C motif"/>
    <property type="match status" value="1"/>
</dbReference>
<feature type="signal peptide" evidence="3">
    <location>
        <begin position="1"/>
        <end position="25"/>
    </location>
</feature>
<keyword evidence="5" id="KW-0812">Transmembrane</keyword>
<keyword evidence="6" id="KW-1185">Reference proteome</keyword>
<dbReference type="InterPro" id="IPR038408">
    <property type="entry name" value="GNK2_sf"/>
</dbReference>
<reference evidence="5 6" key="1">
    <citation type="submission" date="2024-01" db="EMBL/GenBank/DDBJ databases">
        <title>The complete chloroplast genome sequence of Lithospermum erythrorhizon: insights into the phylogenetic relationship among Boraginaceae species and the maternal lineages of purple gromwells.</title>
        <authorList>
            <person name="Okada T."/>
            <person name="Watanabe K."/>
        </authorList>
    </citation>
    <scope>NUCLEOTIDE SEQUENCE [LARGE SCALE GENOMIC DNA]</scope>
</reference>
<dbReference type="PANTHER" id="PTHR32099">
    <property type="entry name" value="CYSTEINE-RICH REPEAT SECRETORY PROTEIN"/>
    <property type="match status" value="1"/>
</dbReference>
<protein>
    <submittedName>
        <fullName evidence="5">Transmembrane signal receptor</fullName>
    </submittedName>
</protein>
<evidence type="ECO:0000259" key="4">
    <source>
        <dbReference type="PROSITE" id="PS51473"/>
    </source>
</evidence>
<dbReference type="EMBL" id="BAABME010000334">
    <property type="protein sequence ID" value="GAA0141862.1"/>
    <property type="molecule type" value="Genomic_DNA"/>
</dbReference>
<evidence type="ECO:0000313" key="5">
    <source>
        <dbReference type="EMBL" id="GAA0141862.1"/>
    </source>
</evidence>
<keyword evidence="2" id="KW-0677">Repeat</keyword>
<dbReference type="AlphaFoldDB" id="A0AAV3NR64"/>
<keyword evidence="5" id="KW-0472">Membrane</keyword>
<evidence type="ECO:0000313" key="6">
    <source>
        <dbReference type="Proteomes" id="UP001454036"/>
    </source>
</evidence>
<name>A0AAV3NR64_LITER</name>
<dbReference type="Proteomes" id="UP001454036">
    <property type="component" value="Unassembled WGS sequence"/>
</dbReference>
<sequence>MAFYSALRCSLLKVLIAICEHQLLAAREFIYYYCPNTTNYTPNSSYEANLRSVLSDLSSNNGANSFFYNTMAGENSPDATYGLLLCRGDVTFDACGECVQTATTEIVQRCKKEKEEIIWYDY</sequence>